<name>A0A561PRK1_9BACT</name>
<dbReference type="InterPro" id="IPR008030">
    <property type="entry name" value="NmrA-like"/>
</dbReference>
<dbReference type="Pfam" id="PF05368">
    <property type="entry name" value="NmrA"/>
    <property type="match status" value="1"/>
</dbReference>
<dbReference type="Proteomes" id="UP000320811">
    <property type="component" value="Unassembled WGS sequence"/>
</dbReference>
<keyword evidence="3" id="KW-1185">Reference proteome</keyword>
<dbReference type="AlphaFoldDB" id="A0A561PRK1"/>
<comment type="caution">
    <text evidence="2">The sequence shown here is derived from an EMBL/GenBank/DDBJ whole genome shotgun (WGS) entry which is preliminary data.</text>
</comment>
<evidence type="ECO:0000313" key="3">
    <source>
        <dbReference type="Proteomes" id="UP000320811"/>
    </source>
</evidence>
<dbReference type="Gene3D" id="3.90.25.10">
    <property type="entry name" value="UDP-galactose 4-epimerase, domain 1"/>
    <property type="match status" value="1"/>
</dbReference>
<organism evidence="2 3">
    <name type="scientific">Chitinophaga polysaccharea</name>
    <dbReference type="NCBI Taxonomy" id="1293035"/>
    <lineage>
        <taxon>Bacteria</taxon>
        <taxon>Pseudomonadati</taxon>
        <taxon>Bacteroidota</taxon>
        <taxon>Chitinophagia</taxon>
        <taxon>Chitinophagales</taxon>
        <taxon>Chitinophagaceae</taxon>
        <taxon>Chitinophaga</taxon>
    </lineage>
</organism>
<dbReference type="OrthoDB" id="2149806at2"/>
<gene>
    <name evidence="2" type="ORF">FHW36_104405</name>
</gene>
<dbReference type="SUPFAM" id="SSF51735">
    <property type="entry name" value="NAD(P)-binding Rossmann-fold domains"/>
    <property type="match status" value="1"/>
</dbReference>
<evidence type="ECO:0000259" key="1">
    <source>
        <dbReference type="Pfam" id="PF05368"/>
    </source>
</evidence>
<dbReference type="EMBL" id="VIWO01000004">
    <property type="protein sequence ID" value="TWF40721.1"/>
    <property type="molecule type" value="Genomic_DNA"/>
</dbReference>
<dbReference type="PANTHER" id="PTHR43162:SF1">
    <property type="entry name" value="PRESTALK A DIFFERENTIATION PROTEIN A"/>
    <property type="match status" value="1"/>
</dbReference>
<dbReference type="RefSeq" id="WP_145670698.1">
    <property type="nucleotide sequence ID" value="NZ_VIWO01000004.1"/>
</dbReference>
<dbReference type="InterPro" id="IPR051604">
    <property type="entry name" value="Ergot_Alk_Oxidoreductase"/>
</dbReference>
<evidence type="ECO:0000313" key="2">
    <source>
        <dbReference type="EMBL" id="TWF40721.1"/>
    </source>
</evidence>
<dbReference type="InterPro" id="IPR036291">
    <property type="entry name" value="NAD(P)-bd_dom_sf"/>
</dbReference>
<dbReference type="Gene3D" id="3.40.50.720">
    <property type="entry name" value="NAD(P)-binding Rossmann-like Domain"/>
    <property type="match status" value="1"/>
</dbReference>
<feature type="domain" description="NmrA-like" evidence="1">
    <location>
        <begin position="2"/>
        <end position="255"/>
    </location>
</feature>
<protein>
    <submittedName>
        <fullName evidence="2">Uncharacterized protein YbjT (DUF2867 family)</fullName>
    </submittedName>
</protein>
<sequence>MNITITGSLGNISKPLTEQLIAKGHRVTVVSHSPERATAIEALQALPAIGAIEDATFLRRAFEGADAVYLMIPPGYAATDIHAYMKAAGDRYATAIAQAGVKYVVNLSSIGAHTPDGAGPAGANYHIEQQLNALTGIQVLHLRPGMFYSNFLGSIPMIRHQRIIGNNFDATTPVVLSHPADIAAVAATALDTLNFSGKEIRYVASDEKTGAEIAALLGAAAGQPDLTWVHFPDEALLAGLIASGLSEQMAKVYVVEIGVALRDGSLLTDYRQQEKITFGPTSFADFAREFGEIYKNN</sequence>
<proteinExistence type="predicted"/>
<dbReference type="PANTHER" id="PTHR43162">
    <property type="match status" value="1"/>
</dbReference>
<accession>A0A561PRK1</accession>
<reference evidence="2 3" key="1">
    <citation type="submission" date="2019-06" db="EMBL/GenBank/DDBJ databases">
        <title>Sorghum-associated microbial communities from plants grown in Nebraska, USA.</title>
        <authorList>
            <person name="Schachtman D."/>
        </authorList>
    </citation>
    <scope>NUCLEOTIDE SEQUENCE [LARGE SCALE GENOMIC DNA]</scope>
    <source>
        <strain evidence="2 3">1209</strain>
    </source>
</reference>